<evidence type="ECO:0000313" key="2">
    <source>
        <dbReference type="Proteomes" id="UP000494222"/>
    </source>
</evidence>
<evidence type="ECO:0000313" key="1">
    <source>
        <dbReference type="EMBL" id="VWB51731.1"/>
    </source>
</evidence>
<organism evidence="1 2">
    <name type="scientific">Burkholderia latens</name>
    <dbReference type="NCBI Taxonomy" id="488446"/>
    <lineage>
        <taxon>Bacteria</taxon>
        <taxon>Pseudomonadati</taxon>
        <taxon>Pseudomonadota</taxon>
        <taxon>Betaproteobacteria</taxon>
        <taxon>Burkholderiales</taxon>
        <taxon>Burkholderiaceae</taxon>
        <taxon>Burkholderia</taxon>
        <taxon>Burkholderia cepacia complex</taxon>
    </lineage>
</organism>
<name>A0A6P2K8S0_9BURK</name>
<sequence length="47" mass="4997">MKGAHAPKRRVVARRASVTVCFGGLLGGWLMPASAPATAYRGFRRAP</sequence>
<dbReference type="GeneID" id="99789620"/>
<accession>A0A6P2K8S0</accession>
<protein>
    <submittedName>
        <fullName evidence="1">Uncharacterized protein</fullName>
    </submittedName>
</protein>
<gene>
    <name evidence="1" type="ORF">BLA24064_02356</name>
</gene>
<dbReference type="AlphaFoldDB" id="A0A6P2K8S0"/>
<dbReference type="RefSeq" id="WP_170297425.1">
    <property type="nucleotide sequence ID" value="NZ_CABVPL010000013.1"/>
</dbReference>
<dbReference type="Proteomes" id="UP000494222">
    <property type="component" value="Unassembled WGS sequence"/>
</dbReference>
<reference evidence="1 2" key="1">
    <citation type="submission" date="2019-09" db="EMBL/GenBank/DDBJ databases">
        <authorList>
            <person name="Depoorter E."/>
        </authorList>
    </citation>
    <scope>NUCLEOTIDE SEQUENCE [LARGE SCALE GENOMIC DNA]</scope>
    <source>
        <strain evidence="1">LMG 24064</strain>
    </source>
</reference>
<dbReference type="EMBL" id="CABVPL010000013">
    <property type="protein sequence ID" value="VWB51731.1"/>
    <property type="molecule type" value="Genomic_DNA"/>
</dbReference>
<proteinExistence type="predicted"/>